<dbReference type="InterPro" id="IPR036691">
    <property type="entry name" value="Endo/exonu/phosph_ase_sf"/>
</dbReference>
<evidence type="ECO:0000313" key="1">
    <source>
        <dbReference type="EMBL" id="RMX38341.1"/>
    </source>
</evidence>
<comment type="caution">
    <text evidence="1">The sequence shown here is derived from an EMBL/GenBank/DDBJ whole genome shotgun (WGS) entry which is preliminary data.</text>
</comment>
<gene>
    <name evidence="1" type="ORF">pdam_00005499</name>
</gene>
<reference evidence="1 2" key="1">
    <citation type="journal article" date="2018" name="Sci. Rep.">
        <title>Comparative analysis of the Pocillopora damicornis genome highlights role of immune system in coral evolution.</title>
        <authorList>
            <person name="Cunning R."/>
            <person name="Bay R.A."/>
            <person name="Gillette P."/>
            <person name="Baker A.C."/>
            <person name="Traylor-Knowles N."/>
        </authorList>
    </citation>
    <scope>NUCLEOTIDE SEQUENCE [LARGE SCALE GENOMIC DNA]</scope>
    <source>
        <strain evidence="1">RSMAS</strain>
        <tissue evidence="1">Whole animal</tissue>
    </source>
</reference>
<accession>A0A3M6TAJ1</accession>
<evidence type="ECO:0008006" key="3">
    <source>
        <dbReference type="Google" id="ProtNLM"/>
    </source>
</evidence>
<dbReference type="SUPFAM" id="SSF56219">
    <property type="entry name" value="DNase I-like"/>
    <property type="match status" value="1"/>
</dbReference>
<name>A0A3M6TAJ1_POCDA</name>
<dbReference type="PANTHER" id="PTHR33776">
    <property type="entry name" value="ENDO/EXONUCLEASE/PHOSPHATASE DOMAIN-CONTAINING PROTEIN"/>
    <property type="match status" value="1"/>
</dbReference>
<keyword evidence="2" id="KW-1185">Reference proteome</keyword>
<dbReference type="Gene3D" id="3.60.10.10">
    <property type="entry name" value="Endonuclease/exonuclease/phosphatase"/>
    <property type="match status" value="1"/>
</dbReference>
<dbReference type="PANTHER" id="PTHR33776:SF3">
    <property type="entry name" value="PHD-TYPE DOMAIN-CONTAINING PROTEIN"/>
    <property type="match status" value="1"/>
</dbReference>
<dbReference type="Proteomes" id="UP000275408">
    <property type="component" value="Unassembled WGS sequence"/>
</dbReference>
<dbReference type="AlphaFoldDB" id="A0A3M6TAJ1"/>
<proteinExistence type="predicted"/>
<dbReference type="EMBL" id="RCHS01004020">
    <property type="protein sequence ID" value="RMX38341.1"/>
    <property type="molecule type" value="Genomic_DNA"/>
</dbReference>
<organism evidence="1 2">
    <name type="scientific">Pocillopora damicornis</name>
    <name type="common">Cauliflower coral</name>
    <name type="synonym">Millepora damicornis</name>
    <dbReference type="NCBI Taxonomy" id="46731"/>
    <lineage>
        <taxon>Eukaryota</taxon>
        <taxon>Metazoa</taxon>
        <taxon>Cnidaria</taxon>
        <taxon>Anthozoa</taxon>
        <taxon>Hexacorallia</taxon>
        <taxon>Scleractinia</taxon>
        <taxon>Astrocoeniina</taxon>
        <taxon>Pocilloporidae</taxon>
        <taxon>Pocillopora</taxon>
    </lineage>
</organism>
<protein>
    <recommendedName>
        <fullName evidence="3">Endonuclease/exonuclease/phosphatase domain-containing protein</fullName>
    </recommendedName>
</protein>
<sequence>MYRSERMLNSTKWLERFKNLLGHLTATWDGPIVVKGDINIDLLRPNKPITSQYQDILSSLNLHQHVPKPTRTTDKTSTLIDHIISNLPERNPHTDVLPCPLVSDHDAVYATINIKVTRFQIRHKFIRNLKNFDESSFIEDFKTLPFAASFGVSDPDEKLEILSSLIK</sequence>
<evidence type="ECO:0000313" key="2">
    <source>
        <dbReference type="Proteomes" id="UP000275408"/>
    </source>
</evidence>